<sequence length="37" mass="4132">MIIWPSSKRSVLLAVAKEISKFSREYGAATCWGVCGW</sequence>
<dbReference type="Proteomes" id="UP001164250">
    <property type="component" value="Chromosome 13"/>
</dbReference>
<evidence type="ECO:0000313" key="2">
    <source>
        <dbReference type="Proteomes" id="UP001164250"/>
    </source>
</evidence>
<accession>A0ACC0ZYQ7</accession>
<reference evidence="2" key="1">
    <citation type="journal article" date="2023" name="G3 (Bethesda)">
        <title>Genome assembly and association tests identify interacting loci associated with vigor, precocity, and sex in interspecific pistachio rootstocks.</title>
        <authorList>
            <person name="Palmer W."/>
            <person name="Jacygrad E."/>
            <person name="Sagayaradj S."/>
            <person name="Cavanaugh K."/>
            <person name="Han R."/>
            <person name="Bertier L."/>
            <person name="Beede B."/>
            <person name="Kafkas S."/>
            <person name="Golino D."/>
            <person name="Preece J."/>
            <person name="Michelmore R."/>
        </authorList>
    </citation>
    <scope>NUCLEOTIDE SEQUENCE [LARGE SCALE GENOMIC DNA]</scope>
</reference>
<organism evidence="1 2">
    <name type="scientific">Pistacia atlantica</name>
    <dbReference type="NCBI Taxonomy" id="434234"/>
    <lineage>
        <taxon>Eukaryota</taxon>
        <taxon>Viridiplantae</taxon>
        <taxon>Streptophyta</taxon>
        <taxon>Embryophyta</taxon>
        <taxon>Tracheophyta</taxon>
        <taxon>Spermatophyta</taxon>
        <taxon>Magnoliopsida</taxon>
        <taxon>eudicotyledons</taxon>
        <taxon>Gunneridae</taxon>
        <taxon>Pentapetalae</taxon>
        <taxon>rosids</taxon>
        <taxon>malvids</taxon>
        <taxon>Sapindales</taxon>
        <taxon>Anacardiaceae</taxon>
        <taxon>Pistacia</taxon>
    </lineage>
</organism>
<gene>
    <name evidence="1" type="ORF">Patl1_24090</name>
</gene>
<evidence type="ECO:0000313" key="1">
    <source>
        <dbReference type="EMBL" id="KAJ0079892.1"/>
    </source>
</evidence>
<keyword evidence="2" id="KW-1185">Reference proteome</keyword>
<comment type="caution">
    <text evidence="1">The sequence shown here is derived from an EMBL/GenBank/DDBJ whole genome shotgun (WGS) entry which is preliminary data.</text>
</comment>
<protein>
    <submittedName>
        <fullName evidence="1">Uncharacterized protein</fullName>
    </submittedName>
</protein>
<name>A0ACC0ZYQ7_9ROSI</name>
<proteinExistence type="predicted"/>
<dbReference type="EMBL" id="CM047909">
    <property type="protein sequence ID" value="KAJ0079892.1"/>
    <property type="molecule type" value="Genomic_DNA"/>
</dbReference>